<sequence>MRISPNFTFLSLLLLAPAAHAQLSAYVTFSPAHLSNIETGAVSTATGTTEQTASYWSSGIGGGITFPILHLPIVALNVDLRGSTRPGTNGVDSALVGLQLAVHPHVISLKPYIEVAGGYLNTRTTNVSTNPSTNQPVGGTFGNQYAAYEILGGVDHPILPFIDWRIVEIGVGQGFNVPGITTNGKTYNATVVTANTGLVIHF</sequence>
<keyword evidence="1" id="KW-0732">Signal</keyword>
<dbReference type="PaxDb" id="1198114-AciX9_2477"/>
<dbReference type="EMBL" id="CP002480">
    <property type="protein sequence ID" value="ADW69510.1"/>
    <property type="molecule type" value="Genomic_DNA"/>
</dbReference>
<dbReference type="KEGG" id="acm:AciX9_2477"/>
<name>E8X5G3_GRATM</name>
<keyword evidence="3" id="KW-1185">Reference proteome</keyword>
<dbReference type="STRING" id="1198114.AciX9_2477"/>
<dbReference type="AlphaFoldDB" id="E8X5G3"/>
<evidence type="ECO:0000313" key="3">
    <source>
        <dbReference type="Proteomes" id="UP000000343"/>
    </source>
</evidence>
<organism evidence="3">
    <name type="scientific">Granulicella tundricola (strain ATCC BAA-1859 / DSM 23138 / MP5ACTX9)</name>
    <dbReference type="NCBI Taxonomy" id="1198114"/>
    <lineage>
        <taxon>Bacteria</taxon>
        <taxon>Pseudomonadati</taxon>
        <taxon>Acidobacteriota</taxon>
        <taxon>Terriglobia</taxon>
        <taxon>Terriglobales</taxon>
        <taxon>Acidobacteriaceae</taxon>
        <taxon>Granulicella</taxon>
    </lineage>
</organism>
<reference evidence="3" key="1">
    <citation type="submission" date="2011-01" db="EMBL/GenBank/DDBJ databases">
        <title>Complete sequence of chromosome of Acidobacterium sp. MP5ACTX9.</title>
        <authorList>
            <consortium name="US DOE Joint Genome Institute"/>
            <person name="Lucas S."/>
            <person name="Copeland A."/>
            <person name="Lapidus A."/>
            <person name="Cheng J.-F."/>
            <person name="Goodwin L."/>
            <person name="Pitluck S."/>
            <person name="Teshima H."/>
            <person name="Detter J.C."/>
            <person name="Han C."/>
            <person name="Tapia R."/>
            <person name="Land M."/>
            <person name="Hauser L."/>
            <person name="Kyrpides N."/>
            <person name="Ivanova N."/>
            <person name="Ovchinnikova G."/>
            <person name="Pagani I."/>
            <person name="Rawat S.R."/>
            <person name="Mannisto M."/>
            <person name="Haggblom M.M."/>
            <person name="Woyke T."/>
        </authorList>
    </citation>
    <scope>NUCLEOTIDE SEQUENCE [LARGE SCALE GENOMIC DNA]</scope>
    <source>
        <strain evidence="3">MP5ACTX9</strain>
    </source>
</reference>
<feature type="chain" id="PRO_5003234189" description="Outer membrane protein beta-barrel domain-containing protein" evidence="1">
    <location>
        <begin position="22"/>
        <end position="202"/>
    </location>
</feature>
<dbReference type="Proteomes" id="UP000000343">
    <property type="component" value="Chromosome"/>
</dbReference>
<gene>
    <name evidence="2" type="ordered locus">AciX9_2477</name>
</gene>
<accession>E8X5G3</accession>
<dbReference type="RefSeq" id="WP_013580826.1">
    <property type="nucleotide sequence ID" value="NC_015064.1"/>
</dbReference>
<evidence type="ECO:0008006" key="4">
    <source>
        <dbReference type="Google" id="ProtNLM"/>
    </source>
</evidence>
<evidence type="ECO:0000313" key="2">
    <source>
        <dbReference type="EMBL" id="ADW69510.1"/>
    </source>
</evidence>
<protein>
    <recommendedName>
        <fullName evidence="4">Outer membrane protein beta-barrel domain-containing protein</fullName>
    </recommendedName>
</protein>
<proteinExistence type="predicted"/>
<evidence type="ECO:0000256" key="1">
    <source>
        <dbReference type="SAM" id="SignalP"/>
    </source>
</evidence>
<dbReference type="OrthoDB" id="121098at2"/>
<feature type="signal peptide" evidence="1">
    <location>
        <begin position="1"/>
        <end position="21"/>
    </location>
</feature>
<dbReference type="HOGENOM" id="CLU_101338_0_0_0"/>